<dbReference type="CDD" id="cd10430">
    <property type="entry name" value="BI-1"/>
    <property type="match status" value="1"/>
</dbReference>
<dbReference type="PANTHER" id="PTHR23291:SF32">
    <property type="entry name" value="BAX INHIBITOR 1"/>
    <property type="match status" value="1"/>
</dbReference>
<dbReference type="GO" id="GO:0019899">
    <property type="term" value="F:enzyme binding"/>
    <property type="evidence" value="ECO:0007669"/>
    <property type="project" value="TreeGrafter"/>
</dbReference>
<comment type="subcellular location">
    <subcellularLocation>
        <location evidence="1">Membrane</location>
        <topology evidence="1">Multi-pass membrane protein</topology>
    </subcellularLocation>
</comment>
<protein>
    <recommendedName>
        <fullName evidence="9">Bax inhibitor 1</fullName>
    </recommendedName>
</protein>
<dbReference type="GO" id="GO:2001234">
    <property type="term" value="P:negative regulation of apoptotic signaling pathway"/>
    <property type="evidence" value="ECO:0007669"/>
    <property type="project" value="TreeGrafter"/>
</dbReference>
<evidence type="ECO:0000256" key="4">
    <source>
        <dbReference type="ARBA" id="ARBA00022989"/>
    </source>
</evidence>
<reference evidence="7" key="1">
    <citation type="submission" date="2021-12" db="EMBL/GenBank/DDBJ databases">
        <authorList>
            <person name="King R."/>
        </authorList>
    </citation>
    <scope>NUCLEOTIDE SEQUENCE</scope>
</reference>
<evidence type="ECO:0000256" key="6">
    <source>
        <dbReference type="RuleBase" id="RU004379"/>
    </source>
</evidence>
<evidence type="ECO:0000313" key="8">
    <source>
        <dbReference type="Proteomes" id="UP001152759"/>
    </source>
</evidence>
<feature type="transmembrane region" description="Helical" evidence="6">
    <location>
        <begin position="110"/>
        <end position="130"/>
    </location>
</feature>
<dbReference type="GO" id="GO:0034620">
    <property type="term" value="P:cellular response to unfolded protein"/>
    <property type="evidence" value="ECO:0007669"/>
    <property type="project" value="TreeGrafter"/>
</dbReference>
<dbReference type="Pfam" id="PF01027">
    <property type="entry name" value="Bax1-I"/>
    <property type="match status" value="1"/>
</dbReference>
<dbReference type="GO" id="GO:0033119">
    <property type="term" value="P:negative regulation of RNA splicing"/>
    <property type="evidence" value="ECO:0007669"/>
    <property type="project" value="TreeGrafter"/>
</dbReference>
<dbReference type="PANTHER" id="PTHR23291">
    <property type="entry name" value="BAX INHIBITOR-RELATED"/>
    <property type="match status" value="1"/>
</dbReference>
<keyword evidence="8" id="KW-1185">Reference proteome</keyword>
<keyword evidence="4 6" id="KW-1133">Transmembrane helix</keyword>
<gene>
    <name evidence="7" type="ORF">BEMITA_LOCUS694</name>
</gene>
<dbReference type="OrthoDB" id="1277691at2759"/>
<dbReference type="GO" id="GO:0031966">
    <property type="term" value="C:mitochondrial membrane"/>
    <property type="evidence" value="ECO:0007669"/>
    <property type="project" value="TreeGrafter"/>
</dbReference>
<dbReference type="EMBL" id="OU963862">
    <property type="protein sequence ID" value="CAH0381000.1"/>
    <property type="molecule type" value="Genomic_DNA"/>
</dbReference>
<comment type="similarity">
    <text evidence="2 6">Belongs to the BI1 family.</text>
</comment>
<evidence type="ECO:0000256" key="1">
    <source>
        <dbReference type="ARBA" id="ARBA00004141"/>
    </source>
</evidence>
<dbReference type="AlphaFoldDB" id="A0A9N9ZZD2"/>
<keyword evidence="3 6" id="KW-0812">Transmembrane</keyword>
<accession>A0A9N9ZZD2</accession>
<evidence type="ECO:0000313" key="7">
    <source>
        <dbReference type="EMBL" id="CAH0381000.1"/>
    </source>
</evidence>
<name>A0A9N9ZZD2_BEMTA</name>
<evidence type="ECO:0000256" key="2">
    <source>
        <dbReference type="ARBA" id="ARBA00010350"/>
    </source>
</evidence>
<dbReference type="Proteomes" id="UP001152759">
    <property type="component" value="Chromosome 1"/>
</dbReference>
<proteinExistence type="inferred from homology"/>
<keyword evidence="5 6" id="KW-0472">Membrane</keyword>
<dbReference type="KEGG" id="btab:109041110"/>
<organism evidence="7 8">
    <name type="scientific">Bemisia tabaci</name>
    <name type="common">Sweetpotato whitefly</name>
    <name type="synonym">Aleurodes tabaci</name>
    <dbReference type="NCBI Taxonomy" id="7038"/>
    <lineage>
        <taxon>Eukaryota</taxon>
        <taxon>Metazoa</taxon>
        <taxon>Ecdysozoa</taxon>
        <taxon>Arthropoda</taxon>
        <taxon>Hexapoda</taxon>
        <taxon>Insecta</taxon>
        <taxon>Pterygota</taxon>
        <taxon>Neoptera</taxon>
        <taxon>Paraneoptera</taxon>
        <taxon>Hemiptera</taxon>
        <taxon>Sternorrhyncha</taxon>
        <taxon>Aleyrodoidea</taxon>
        <taxon>Aleyrodidae</taxon>
        <taxon>Aleyrodinae</taxon>
        <taxon>Bemisia</taxon>
    </lineage>
</organism>
<feature type="transmembrane region" description="Helical" evidence="6">
    <location>
        <begin position="83"/>
        <end position="104"/>
    </location>
</feature>
<evidence type="ECO:0000256" key="5">
    <source>
        <dbReference type="ARBA" id="ARBA00023136"/>
    </source>
</evidence>
<dbReference type="InterPro" id="IPR006214">
    <property type="entry name" value="Bax_inhibitor_1-related"/>
</dbReference>
<evidence type="ECO:0008006" key="9">
    <source>
        <dbReference type="Google" id="ProtNLM"/>
    </source>
</evidence>
<feature type="transmembrane region" description="Helical" evidence="6">
    <location>
        <begin position="137"/>
        <end position="159"/>
    </location>
</feature>
<feature type="transmembrane region" description="Helical" evidence="6">
    <location>
        <begin position="26"/>
        <end position="44"/>
    </location>
</feature>
<evidence type="ECO:0000256" key="3">
    <source>
        <dbReference type="ARBA" id="ARBA00022692"/>
    </source>
</evidence>
<sequence>MPPTVESFLNSFTRTLDEPVRDHLKNVYACLSLSLIVAAAGAYVHMFTEILSASFLTVLATTGLLLTLLCIPDNDKNRNLRIGLLLGIAFFSGMGMGPLLEIVVQINPQIVMTSFIGTAVLFGCFSAAALTARRGQWLYLGGTLMTMLASLIVLSLANIFLGSQLIFQAYLYLGLLIMCGFVLYDTQLIIEKRLAGDKDFVTHSIDLFIDFIGIFRRLMVILSQKEEQSRKKKD</sequence>
<feature type="transmembrane region" description="Helical" evidence="6">
    <location>
        <begin position="165"/>
        <end position="184"/>
    </location>
</feature>
<feature type="transmembrane region" description="Helical" evidence="6">
    <location>
        <begin position="50"/>
        <end position="71"/>
    </location>
</feature>